<comment type="caution">
    <text evidence="2">The sequence shown here is derived from an EMBL/GenBank/DDBJ whole genome shotgun (WGS) entry which is preliminary data.</text>
</comment>
<dbReference type="AlphaFoldDB" id="A0A2G3PI47"/>
<protein>
    <recommendedName>
        <fullName evidence="4">DUF3558 domain-containing protein</fullName>
    </recommendedName>
</protein>
<evidence type="ECO:0008006" key="4">
    <source>
        <dbReference type="Google" id="ProtNLM"/>
    </source>
</evidence>
<dbReference type="PROSITE" id="PS51257">
    <property type="entry name" value="PROKAR_LIPOPROTEIN"/>
    <property type="match status" value="1"/>
</dbReference>
<dbReference type="EMBL" id="PEBD01000010">
    <property type="protein sequence ID" value="PHV65475.1"/>
    <property type="molecule type" value="Genomic_DNA"/>
</dbReference>
<dbReference type="RefSeq" id="WP_099383860.1">
    <property type="nucleotide sequence ID" value="NZ_PEBD01000010.1"/>
</dbReference>
<gene>
    <name evidence="2" type="ORF">CSW57_17055</name>
</gene>
<reference evidence="2 3" key="1">
    <citation type="submission" date="2017-10" db="EMBL/GenBank/DDBJ databases">
        <title>The draft genome sequence of Williamsia sp. BULT 1.1 isolated from the semi-arid grassland soils from South Africa.</title>
        <authorList>
            <person name="Kabwe M.H."/>
            <person name="Govender N."/>
            <person name="Mutseka Lunga P."/>
            <person name="Vikram S."/>
            <person name="Makhalanyane T.P."/>
        </authorList>
    </citation>
    <scope>NUCLEOTIDE SEQUENCE [LARGE SCALE GENOMIC DNA]</scope>
    <source>
        <strain evidence="2 3">BULT 1.1</strain>
    </source>
</reference>
<evidence type="ECO:0000313" key="2">
    <source>
        <dbReference type="EMBL" id="PHV65475.1"/>
    </source>
</evidence>
<accession>A0A2G3PI47</accession>
<evidence type="ECO:0000313" key="3">
    <source>
        <dbReference type="Proteomes" id="UP000225108"/>
    </source>
</evidence>
<feature type="signal peptide" evidence="1">
    <location>
        <begin position="1"/>
        <end position="20"/>
    </location>
</feature>
<dbReference type="InterPro" id="IPR024520">
    <property type="entry name" value="DUF3558"/>
</dbReference>
<feature type="chain" id="PRO_5013801016" description="DUF3558 domain-containing protein" evidence="1">
    <location>
        <begin position="21"/>
        <end position="184"/>
    </location>
</feature>
<dbReference type="Pfam" id="PF12079">
    <property type="entry name" value="DUF3558"/>
    <property type="match status" value="1"/>
</dbReference>
<proteinExistence type="predicted"/>
<evidence type="ECO:0000256" key="1">
    <source>
        <dbReference type="SAM" id="SignalP"/>
    </source>
</evidence>
<keyword evidence="1" id="KW-0732">Signal</keyword>
<name>A0A2G3PI47_WILMA</name>
<dbReference type="Proteomes" id="UP000225108">
    <property type="component" value="Unassembled WGS sequence"/>
</dbReference>
<organism evidence="2 3">
    <name type="scientific">Williamsia marianensis</name>
    <dbReference type="NCBI Taxonomy" id="85044"/>
    <lineage>
        <taxon>Bacteria</taxon>
        <taxon>Bacillati</taxon>
        <taxon>Actinomycetota</taxon>
        <taxon>Actinomycetes</taxon>
        <taxon>Mycobacteriales</taxon>
        <taxon>Nocardiaceae</taxon>
        <taxon>Williamsia</taxon>
    </lineage>
</organism>
<sequence>MSRRRVVPLLLALLAVVALAAGCTRAVDGDATSIGGGDGTSDGNVDTDRFDGLMYECEMLTPEAIGKAVGGSLAEPGFFGAICRWVVAGPVITDVTFNWFEWGDIEVEKSTAKELGYTTENIKVASVTAFTQRNPARPAACGVTARSPDRGVYTWWVEPRSSTPIGDPCAAPTKLMELLLGGGQ</sequence>